<evidence type="ECO:0000259" key="1">
    <source>
        <dbReference type="Pfam" id="PF01797"/>
    </source>
</evidence>
<dbReference type="InterPro" id="IPR002686">
    <property type="entry name" value="Transposase_17"/>
</dbReference>
<reference evidence="2 3" key="1">
    <citation type="submission" date="2018-06" db="EMBL/GenBank/DDBJ databases">
        <title>Genomic Encyclopedia of Type Strains, Phase IV (KMG-IV): sequencing the most valuable type-strain genomes for metagenomic binning, comparative biology and taxonomic classification.</title>
        <authorList>
            <person name="Goeker M."/>
        </authorList>
    </citation>
    <scope>NUCLEOTIDE SEQUENCE [LARGE SCALE GENOMIC DNA]</scope>
    <source>
        <strain evidence="2 3">DSM 25532</strain>
    </source>
</reference>
<name>A0A366HCQ9_9BACT</name>
<dbReference type="EMBL" id="QNRR01000009">
    <property type="protein sequence ID" value="RBP39619.1"/>
    <property type="molecule type" value="Genomic_DNA"/>
</dbReference>
<feature type="domain" description="Transposase IS200-like" evidence="1">
    <location>
        <begin position="4"/>
        <end position="59"/>
    </location>
</feature>
<dbReference type="InterPro" id="IPR036515">
    <property type="entry name" value="Transposase_17_sf"/>
</dbReference>
<evidence type="ECO:0000313" key="3">
    <source>
        <dbReference type="Proteomes" id="UP000253426"/>
    </source>
</evidence>
<organism evidence="2 3">
    <name type="scientific">Roseimicrobium gellanilyticum</name>
    <dbReference type="NCBI Taxonomy" id="748857"/>
    <lineage>
        <taxon>Bacteria</taxon>
        <taxon>Pseudomonadati</taxon>
        <taxon>Verrucomicrobiota</taxon>
        <taxon>Verrucomicrobiia</taxon>
        <taxon>Verrucomicrobiales</taxon>
        <taxon>Verrucomicrobiaceae</taxon>
        <taxon>Roseimicrobium</taxon>
    </lineage>
</organism>
<dbReference type="AlphaFoldDB" id="A0A366HCQ9"/>
<dbReference type="GO" id="GO:0003677">
    <property type="term" value="F:DNA binding"/>
    <property type="evidence" value="ECO:0007669"/>
    <property type="project" value="InterPro"/>
</dbReference>
<comment type="caution">
    <text evidence="2">The sequence shown here is derived from an EMBL/GenBank/DDBJ whole genome shotgun (WGS) entry which is preliminary data.</text>
</comment>
<dbReference type="GO" id="GO:0006313">
    <property type="term" value="P:DNA transposition"/>
    <property type="evidence" value="ECO:0007669"/>
    <property type="project" value="InterPro"/>
</dbReference>
<dbReference type="GO" id="GO:0004803">
    <property type="term" value="F:transposase activity"/>
    <property type="evidence" value="ECO:0007669"/>
    <property type="project" value="InterPro"/>
</dbReference>
<protein>
    <submittedName>
        <fullName evidence="2">Transposase IS200 family protein</fullName>
    </submittedName>
</protein>
<proteinExistence type="predicted"/>
<evidence type="ECO:0000313" key="2">
    <source>
        <dbReference type="EMBL" id="RBP39619.1"/>
    </source>
</evidence>
<dbReference type="Gene3D" id="3.30.70.1290">
    <property type="entry name" value="Transposase IS200-like"/>
    <property type="match status" value="1"/>
</dbReference>
<dbReference type="Proteomes" id="UP000253426">
    <property type="component" value="Unassembled WGS sequence"/>
</dbReference>
<dbReference type="SUPFAM" id="SSF143422">
    <property type="entry name" value="Transposase IS200-like"/>
    <property type="match status" value="1"/>
</dbReference>
<sequence>MGLDATHSLAKVMQRLKSVSSSWIHRELQLAGFAWQEGYGGFTVSATNLRRVRNYVLNQEEHHRTKTFQQEYVQLLKRGLVTYDEKYLW</sequence>
<accession>A0A366HCQ9</accession>
<dbReference type="Pfam" id="PF01797">
    <property type="entry name" value="Y1_Tnp"/>
    <property type="match status" value="1"/>
</dbReference>
<gene>
    <name evidence="2" type="ORF">DES53_10946</name>
</gene>
<keyword evidence="3" id="KW-1185">Reference proteome</keyword>